<dbReference type="GO" id="GO:0004222">
    <property type="term" value="F:metalloendopeptidase activity"/>
    <property type="evidence" value="ECO:0007669"/>
    <property type="project" value="InterPro"/>
</dbReference>
<feature type="domain" description="Peptidase M10 metallopeptidase" evidence="5">
    <location>
        <begin position="73"/>
        <end position="222"/>
    </location>
</feature>
<evidence type="ECO:0000259" key="5">
    <source>
        <dbReference type="Pfam" id="PF00413"/>
    </source>
</evidence>
<protein>
    <recommendedName>
        <fullName evidence="5">Peptidase M10 metallopeptidase domain-containing protein</fullName>
    </recommendedName>
</protein>
<name>A0A2M7G9C1_9BACT</name>
<dbReference type="InterPro" id="IPR001818">
    <property type="entry name" value="Pept_M10_metallopeptidase"/>
</dbReference>
<dbReference type="InterPro" id="IPR021190">
    <property type="entry name" value="Pept_M10A"/>
</dbReference>
<dbReference type="InterPro" id="IPR024079">
    <property type="entry name" value="MetalloPept_cat_dom_sf"/>
</dbReference>
<dbReference type="GO" id="GO:0006508">
    <property type="term" value="P:proteolysis"/>
    <property type="evidence" value="ECO:0007669"/>
    <property type="project" value="UniProtKB-KW"/>
</dbReference>
<evidence type="ECO:0000256" key="4">
    <source>
        <dbReference type="ARBA" id="ARBA00022833"/>
    </source>
</evidence>
<evidence type="ECO:0000256" key="3">
    <source>
        <dbReference type="ARBA" id="ARBA00022801"/>
    </source>
</evidence>
<keyword evidence="1" id="KW-0645">Protease</keyword>
<sequence length="235" mass="26805">MKRNFISPILGLVLGALVLLPPFNPVQAQTNLGQDYLCQWNADLHFFQYYHWRWSELPLKVYIPALPSKLKPKNKENYPALVKQAFLNWSAQFPALKFEWVNQAQKAQILVQWQEKYPESETAWGKAALPQPFLAKQSQPRIQHQSTLQLAIKASERSVMNPASVYFTQEEILAVSTHAIGHALGLMHSGNPDDLMYHAFYARFDGSWKISPADLASLERLFNLPEDLEISPCNG</sequence>
<gene>
    <name evidence="6" type="ORF">COW36_05250</name>
</gene>
<proteinExistence type="predicted"/>
<keyword evidence="4" id="KW-0862">Zinc</keyword>
<accession>A0A2M7G9C1</accession>
<evidence type="ECO:0000256" key="1">
    <source>
        <dbReference type="ARBA" id="ARBA00022670"/>
    </source>
</evidence>
<dbReference type="Pfam" id="PF00413">
    <property type="entry name" value="Peptidase_M10"/>
    <property type="match status" value="1"/>
</dbReference>
<dbReference type="EMBL" id="PFFQ01000012">
    <property type="protein sequence ID" value="PIW18703.1"/>
    <property type="molecule type" value="Genomic_DNA"/>
</dbReference>
<comment type="caution">
    <text evidence="6">The sequence shown here is derived from an EMBL/GenBank/DDBJ whole genome shotgun (WGS) entry which is preliminary data.</text>
</comment>
<dbReference type="Proteomes" id="UP000231019">
    <property type="component" value="Unassembled WGS sequence"/>
</dbReference>
<evidence type="ECO:0000313" key="6">
    <source>
        <dbReference type="EMBL" id="PIW18703.1"/>
    </source>
</evidence>
<dbReference type="PRINTS" id="PR00138">
    <property type="entry name" value="MATRIXIN"/>
</dbReference>
<evidence type="ECO:0000313" key="7">
    <source>
        <dbReference type="Proteomes" id="UP000231019"/>
    </source>
</evidence>
<organism evidence="6 7">
    <name type="scientific">bacterium (Candidatus Blackallbacteria) CG17_big_fil_post_rev_8_21_14_2_50_48_46</name>
    <dbReference type="NCBI Taxonomy" id="2014261"/>
    <lineage>
        <taxon>Bacteria</taxon>
        <taxon>Candidatus Blackallbacteria</taxon>
    </lineage>
</organism>
<dbReference type="GO" id="GO:0008270">
    <property type="term" value="F:zinc ion binding"/>
    <property type="evidence" value="ECO:0007669"/>
    <property type="project" value="InterPro"/>
</dbReference>
<evidence type="ECO:0000256" key="2">
    <source>
        <dbReference type="ARBA" id="ARBA00022723"/>
    </source>
</evidence>
<keyword evidence="3" id="KW-0378">Hydrolase</keyword>
<dbReference type="AlphaFoldDB" id="A0A2M7G9C1"/>
<dbReference type="Gene3D" id="3.40.390.10">
    <property type="entry name" value="Collagenase (Catalytic Domain)"/>
    <property type="match status" value="1"/>
</dbReference>
<reference evidence="6 7" key="1">
    <citation type="submission" date="2017-09" db="EMBL/GenBank/DDBJ databases">
        <title>Depth-based differentiation of microbial function through sediment-hosted aquifers and enrichment of novel symbionts in the deep terrestrial subsurface.</title>
        <authorList>
            <person name="Probst A.J."/>
            <person name="Ladd B."/>
            <person name="Jarett J.K."/>
            <person name="Geller-Mcgrath D.E."/>
            <person name="Sieber C.M."/>
            <person name="Emerson J.B."/>
            <person name="Anantharaman K."/>
            <person name="Thomas B.C."/>
            <person name="Malmstrom R."/>
            <person name="Stieglmeier M."/>
            <person name="Klingl A."/>
            <person name="Woyke T."/>
            <person name="Ryan C.M."/>
            <person name="Banfield J.F."/>
        </authorList>
    </citation>
    <scope>NUCLEOTIDE SEQUENCE [LARGE SCALE GENOMIC DNA]</scope>
    <source>
        <strain evidence="6">CG17_big_fil_post_rev_8_21_14_2_50_48_46</strain>
    </source>
</reference>
<dbReference type="SUPFAM" id="SSF55486">
    <property type="entry name" value="Metalloproteases ('zincins'), catalytic domain"/>
    <property type="match status" value="1"/>
</dbReference>
<dbReference type="GO" id="GO:0031012">
    <property type="term" value="C:extracellular matrix"/>
    <property type="evidence" value="ECO:0007669"/>
    <property type="project" value="InterPro"/>
</dbReference>
<keyword evidence="2" id="KW-0479">Metal-binding</keyword>